<evidence type="ECO:0000313" key="1">
    <source>
        <dbReference type="EMBL" id="CUX09046.1"/>
    </source>
</evidence>
<dbReference type="STRING" id="1183432.AGR3A_Cc120019"/>
<keyword evidence="2" id="KW-1185">Reference proteome</keyword>
<evidence type="ECO:0000313" key="2">
    <source>
        <dbReference type="Proteomes" id="UP000191988"/>
    </source>
</evidence>
<gene>
    <name evidence="1" type="ORF">AGR3A_Cc120019</name>
</gene>
<organism evidence="1 2">
    <name type="scientific">Agrobacterium tomkonis CFBP 6623</name>
    <dbReference type="NCBI Taxonomy" id="1183432"/>
    <lineage>
        <taxon>Bacteria</taxon>
        <taxon>Pseudomonadati</taxon>
        <taxon>Pseudomonadota</taxon>
        <taxon>Alphaproteobacteria</taxon>
        <taxon>Hyphomicrobiales</taxon>
        <taxon>Rhizobiaceae</taxon>
        <taxon>Rhizobium/Agrobacterium group</taxon>
        <taxon>Agrobacterium</taxon>
        <taxon>Agrobacterium tumefaciens complex</taxon>
    </lineage>
</organism>
<name>A0A1S7NM73_9HYPH</name>
<sequence length="135" mass="14242">MPVAQVVCSLVSALPGRSGSGVICAATTTMKVLRDTPDEAGPLRLFFRNQAVIHFEQGSGDGSTQRIACIPNASLVAVADRNGEIGRFVGDDFLCPFYCPEAEIAAVVDRDGFHGRDLFCGVVSPFLNPSAGKPE</sequence>
<reference evidence="2" key="1">
    <citation type="submission" date="2016-01" db="EMBL/GenBank/DDBJ databases">
        <authorList>
            <person name="Regsiter A."/>
            <person name="william w."/>
        </authorList>
    </citation>
    <scope>NUCLEOTIDE SEQUENCE [LARGE SCALE GENOMIC DNA]</scope>
    <source>
        <strain evidence="2">CFBP 6623</strain>
    </source>
</reference>
<dbReference type="EMBL" id="FBWK01000004">
    <property type="protein sequence ID" value="CUX09046.1"/>
    <property type="molecule type" value="Genomic_DNA"/>
</dbReference>
<dbReference type="Proteomes" id="UP000191988">
    <property type="component" value="Unassembled WGS sequence"/>
</dbReference>
<proteinExistence type="predicted"/>
<accession>A0A1S7NM73</accession>
<protein>
    <submittedName>
        <fullName evidence="1">Uncharacterized protein</fullName>
    </submittedName>
</protein>
<dbReference type="AlphaFoldDB" id="A0A1S7NM73"/>